<gene>
    <name evidence="1" type="ORF">ABV298_00840</name>
</gene>
<dbReference type="AlphaFoldDB" id="A0AAU8FMB6"/>
<organism evidence="1">
    <name type="scientific">Dyadobacter sp. 676</name>
    <dbReference type="NCBI Taxonomy" id="3088362"/>
    <lineage>
        <taxon>Bacteria</taxon>
        <taxon>Pseudomonadati</taxon>
        <taxon>Bacteroidota</taxon>
        <taxon>Cytophagia</taxon>
        <taxon>Cytophagales</taxon>
        <taxon>Spirosomataceae</taxon>
        <taxon>Dyadobacter</taxon>
    </lineage>
</organism>
<accession>A0AAU8FMB6</accession>
<evidence type="ECO:0000313" key="1">
    <source>
        <dbReference type="EMBL" id="XCH25009.1"/>
    </source>
</evidence>
<name>A0AAU8FMB6_9BACT</name>
<reference evidence="1" key="1">
    <citation type="submission" date="2024-06" db="EMBL/GenBank/DDBJ databases">
        <title>Sequencing and assembly of the genome of Dyadobacter sp. strain 676, a symbiont of Cyamopsis tetragonoloba.</title>
        <authorList>
            <person name="Guro P."/>
            <person name="Sazanova A."/>
            <person name="Kuznetsova I."/>
            <person name="Belimov A."/>
            <person name="Safronova V."/>
        </authorList>
    </citation>
    <scope>NUCLEOTIDE SEQUENCE</scope>
    <source>
        <strain evidence="1">676</strain>
    </source>
</reference>
<dbReference type="RefSeq" id="WP_353720316.1">
    <property type="nucleotide sequence ID" value="NZ_CP159289.1"/>
</dbReference>
<proteinExistence type="predicted"/>
<sequence length="211" mass="24012">MQLIVKDDKLQKYRDHIQTGTELGEADKKYFDRYFFAFTLLLDGMSERKVVESLMHSPPPVGGLSQSMAYNVVNGCQQIFGALDFDNAKKLAQRQVHAVRLEEMAFTLEEMANKVIGDYKVLSYDKDGEPVYKIDPDRQEQIANILDKAANIRMKAAKIRGLMEKDKVENPNKYKVAPNIIFTDDIAALQMYREIEDTKYSDVTGDESQAG</sequence>
<protein>
    <submittedName>
        <fullName evidence="1">Uncharacterized protein</fullName>
    </submittedName>
</protein>
<dbReference type="EMBL" id="CP159289">
    <property type="protein sequence ID" value="XCH25009.1"/>
    <property type="molecule type" value="Genomic_DNA"/>
</dbReference>